<reference evidence="2 3" key="3">
    <citation type="journal article" date="2015" name="Genome Announc.">
        <title>Draft Genome Sequence of the Archiascomycetous Yeast Saitoella complicata.</title>
        <authorList>
            <person name="Yamauchi K."/>
            <person name="Kondo S."/>
            <person name="Hamamoto M."/>
            <person name="Takahashi Y."/>
            <person name="Ogura Y."/>
            <person name="Hayashi T."/>
            <person name="Nishida H."/>
        </authorList>
    </citation>
    <scope>NUCLEOTIDE SEQUENCE [LARGE SCALE GENOMIC DNA]</scope>
    <source>
        <strain evidence="2 3">NRRL Y-17804</strain>
    </source>
</reference>
<feature type="signal peptide" evidence="1">
    <location>
        <begin position="1"/>
        <end position="24"/>
    </location>
</feature>
<protein>
    <submittedName>
        <fullName evidence="2">Uncharacterized protein</fullName>
    </submittedName>
</protein>
<dbReference type="Proteomes" id="UP000033140">
    <property type="component" value="Unassembled WGS sequence"/>
</dbReference>
<evidence type="ECO:0000313" key="2">
    <source>
        <dbReference type="EMBL" id="GAO48362.1"/>
    </source>
</evidence>
<evidence type="ECO:0000313" key="3">
    <source>
        <dbReference type="Proteomes" id="UP000033140"/>
    </source>
</evidence>
<reference evidence="2 3" key="2">
    <citation type="journal article" date="2014" name="J. Gen. Appl. Microbiol.">
        <title>The early diverging ascomycetous budding yeast Saitoella complicata has three histone deacetylases belonging to the Clr6, Hos2, and Rpd3 lineages.</title>
        <authorList>
            <person name="Nishida H."/>
            <person name="Matsumoto T."/>
            <person name="Kondo S."/>
            <person name="Hamamoto M."/>
            <person name="Yoshikawa H."/>
        </authorList>
    </citation>
    <scope>NUCLEOTIDE SEQUENCE [LARGE SCALE GENOMIC DNA]</scope>
    <source>
        <strain evidence="2 3">NRRL Y-17804</strain>
    </source>
</reference>
<sequence length="148" mass="15032">MASLAPPVLPLAVLLSAGARTVWRTFLDLIAWCAQIQNRAPRPFDCCSPTDYLNRTHSFNTQLSFTIMQISALAVVAAAAVASAQWTNSTSNATVAAGNASVAATGSNYTATNGSAATLPAFTGAATSVDSSIMMAVAGAVAVAAYMA</sequence>
<reference evidence="2 3" key="1">
    <citation type="journal article" date="2011" name="J. Gen. Appl. Microbiol.">
        <title>Draft genome sequencing of the enigmatic yeast Saitoella complicata.</title>
        <authorList>
            <person name="Nishida H."/>
            <person name="Hamamoto M."/>
            <person name="Sugiyama J."/>
        </authorList>
    </citation>
    <scope>NUCLEOTIDE SEQUENCE [LARGE SCALE GENOMIC DNA]</scope>
    <source>
        <strain evidence="2 3">NRRL Y-17804</strain>
    </source>
</reference>
<proteinExistence type="predicted"/>
<dbReference type="AlphaFoldDB" id="A0A0E9NEU2"/>
<gene>
    <name evidence="2" type="ORF">G7K_2535-t1</name>
</gene>
<keyword evidence="3" id="KW-1185">Reference proteome</keyword>
<organism evidence="2 3">
    <name type="scientific">Saitoella complicata (strain BCRC 22490 / CBS 7301 / JCM 7358 / NBRC 10748 / NRRL Y-17804)</name>
    <dbReference type="NCBI Taxonomy" id="698492"/>
    <lineage>
        <taxon>Eukaryota</taxon>
        <taxon>Fungi</taxon>
        <taxon>Dikarya</taxon>
        <taxon>Ascomycota</taxon>
        <taxon>Taphrinomycotina</taxon>
        <taxon>Taphrinomycotina incertae sedis</taxon>
        <taxon>Saitoella</taxon>
    </lineage>
</organism>
<dbReference type="EMBL" id="BACD03000014">
    <property type="protein sequence ID" value="GAO48362.1"/>
    <property type="molecule type" value="Genomic_DNA"/>
</dbReference>
<comment type="caution">
    <text evidence="2">The sequence shown here is derived from an EMBL/GenBank/DDBJ whole genome shotgun (WGS) entry which is preliminary data.</text>
</comment>
<name>A0A0E9NEU2_SAICN</name>
<keyword evidence="1" id="KW-0732">Signal</keyword>
<accession>A0A0E9NEU2</accession>
<evidence type="ECO:0000256" key="1">
    <source>
        <dbReference type="SAM" id="SignalP"/>
    </source>
</evidence>
<feature type="chain" id="PRO_5002430461" evidence="1">
    <location>
        <begin position="25"/>
        <end position="148"/>
    </location>
</feature>